<dbReference type="Pfam" id="PF13700">
    <property type="entry name" value="DUF4158"/>
    <property type="match status" value="1"/>
</dbReference>
<evidence type="ECO:0000313" key="7">
    <source>
        <dbReference type="EMBL" id="MBM2415284.1"/>
    </source>
</evidence>
<sequence length="967" mass="107765">MPRRSILTARQRAALIDLPTDEASILYHYTLSDEDIEIIRTRRHARNRLGFALQLCVFRYPGRLLVSGEVIPEPVSRFIAAQLGEGMDELCRYAETDVTRRRHLVDLRQAYGFKMFSGHRARELKAWLAGEAESATTNHDLARRFVDECRRTRTVLPGISVIERLCADALVAAERRIDSAIVARLDEPLKARLDALLTEMVEGKVSRFVWLRQFEVGQNSADVTRLLDRLEFLQEMTLSPDILSGIPPHRVTSLQRQGERYFADGLRDISSDRRLAIIAVCAVAWRAVLADAVIETHDRIVGKTWQGAKKLCDAKISDAKTAVQDTLRAFRSLGAALLEARSDGAPLDQATELACGWERLEGLVATAAELTDTMAADPLAHVGQGYHRFRRYAPRMLRALDIQAAGVTAPLLQASTLIADDERPEERPVGFLRRGSKWHRHLNAQKEDGHRLWEVAVLFHLRDAFRSGDIWVPYSRRYSDLKQALVPAEAVKDIPRLAVPLDPEAWLADRKARMTDGLKRLAKAARAGAIPGGSIENGILKVDRLSAAVPEEADELVLDLYDRLPAVRITELLQEVDADIGFTEIFTNSQTGAPCKDQIGMLTVLLAEGLNLGLSKMAEATNTHDYFQLSRLSRWHVESDAINQALAMVIEAQSRLPMAAFWGGGVTASSDGQFFPAARQGEAMNLINAKYGSEPGLKAYTHVSDQFGPFATQNIPATVSEAPYILDGLLMNEAGRKITEQYADTGGFTDHVFAVTSLLGFRFVPRIRDLPSRRLHLFDPASAPDELRDLIGGKIREGLIVQNWPGVLRSAATMVTRVMPPSQLLKKFAAYPRQHELAVALREIGRVERTLFIIEWLLDADMQRRAQIGLNKGEAHHALKNALRIGRQGEIRDRTAEGQHYRMAGLNLLAAIIIYWNTKYLGQAVAARQRAGLNCDPGLLAHISPLGWAHILLTGEYRWRRQPGAKL</sequence>
<feature type="domain" description="DUF4158" evidence="6">
    <location>
        <begin position="6"/>
        <end position="169"/>
    </location>
</feature>
<dbReference type="EMBL" id="JAFBXE010000043">
    <property type="protein sequence ID" value="MBM2415284.1"/>
    <property type="molecule type" value="Genomic_DNA"/>
</dbReference>
<dbReference type="InterPro" id="IPR025296">
    <property type="entry name" value="DUF4158"/>
</dbReference>
<evidence type="ECO:0000256" key="1">
    <source>
        <dbReference type="ARBA" id="ARBA00009402"/>
    </source>
</evidence>
<evidence type="ECO:0000259" key="6">
    <source>
        <dbReference type="Pfam" id="PF13700"/>
    </source>
</evidence>
<dbReference type="GO" id="GO:0004803">
    <property type="term" value="F:transposase activity"/>
    <property type="evidence" value="ECO:0007669"/>
    <property type="project" value="InterPro"/>
</dbReference>
<dbReference type="GO" id="GO:0003677">
    <property type="term" value="F:DNA binding"/>
    <property type="evidence" value="ECO:0007669"/>
    <property type="project" value="UniProtKB-KW"/>
</dbReference>
<reference evidence="7 10" key="1">
    <citation type="submission" date="2021-01" db="EMBL/GenBank/DDBJ databases">
        <title>Diatom-associated Roseobacters Show Island Model of Population Structure.</title>
        <authorList>
            <person name="Qu L."/>
            <person name="Feng X."/>
            <person name="Chen Y."/>
            <person name="Li L."/>
            <person name="Wang X."/>
            <person name="Hu Z."/>
            <person name="Wang H."/>
            <person name="Luo H."/>
        </authorList>
    </citation>
    <scope>NUCLEOTIDE SEQUENCE</scope>
    <source>
        <strain evidence="8 10">CC28-63</strain>
        <strain evidence="7">CC28-69</strain>
    </source>
</reference>
<dbReference type="AlphaFoldDB" id="A0A9Q2S4G5"/>
<protein>
    <submittedName>
        <fullName evidence="7">Tn3 family transposase</fullName>
    </submittedName>
</protein>
<dbReference type="RefSeq" id="WP_138488020.1">
    <property type="nucleotide sequence ID" value="NZ_JAFBWU010000043.1"/>
</dbReference>
<gene>
    <name evidence="7" type="ORF">JQX41_23535</name>
    <name evidence="8" type="ORF">JQX48_23585</name>
</gene>
<dbReference type="InterPro" id="IPR047653">
    <property type="entry name" value="Tn3-like_transpos"/>
</dbReference>
<evidence type="ECO:0000313" key="9">
    <source>
        <dbReference type="Proteomes" id="UP000755667"/>
    </source>
</evidence>
<dbReference type="NCBIfam" id="NF033527">
    <property type="entry name" value="transpos_Tn3"/>
    <property type="match status" value="1"/>
</dbReference>
<keyword evidence="3" id="KW-0238">DNA-binding</keyword>
<keyword evidence="2" id="KW-0815">Transposition</keyword>
<dbReference type="Proteomes" id="UP000755667">
    <property type="component" value="Unassembled WGS sequence"/>
</dbReference>
<organism evidence="7 9">
    <name type="scientific">Marivita cryptomonadis</name>
    <dbReference type="NCBI Taxonomy" id="505252"/>
    <lineage>
        <taxon>Bacteria</taxon>
        <taxon>Pseudomonadati</taxon>
        <taxon>Pseudomonadota</taxon>
        <taxon>Alphaproteobacteria</taxon>
        <taxon>Rhodobacterales</taxon>
        <taxon>Roseobacteraceae</taxon>
        <taxon>Marivita</taxon>
    </lineage>
</organism>
<keyword evidence="10" id="KW-1185">Reference proteome</keyword>
<evidence type="ECO:0000256" key="4">
    <source>
        <dbReference type="ARBA" id="ARBA00023172"/>
    </source>
</evidence>
<accession>A0A9Q2S4G5</accession>
<feature type="domain" description="Tn3 transposase DDE" evidence="5">
    <location>
        <begin position="571"/>
        <end position="957"/>
    </location>
</feature>
<dbReference type="Proteomes" id="UP000809440">
    <property type="component" value="Unassembled WGS sequence"/>
</dbReference>
<dbReference type="GO" id="GO:0006313">
    <property type="term" value="P:DNA transposition"/>
    <property type="evidence" value="ECO:0007669"/>
    <property type="project" value="InterPro"/>
</dbReference>
<comment type="caution">
    <text evidence="7">The sequence shown here is derived from an EMBL/GenBank/DDBJ whole genome shotgun (WGS) entry which is preliminary data.</text>
</comment>
<evidence type="ECO:0000256" key="3">
    <source>
        <dbReference type="ARBA" id="ARBA00023125"/>
    </source>
</evidence>
<evidence type="ECO:0000313" key="10">
    <source>
        <dbReference type="Proteomes" id="UP000809440"/>
    </source>
</evidence>
<comment type="similarity">
    <text evidence="1">Belongs to the transposase 7 family.</text>
</comment>
<evidence type="ECO:0000313" key="8">
    <source>
        <dbReference type="EMBL" id="MBM2419961.1"/>
    </source>
</evidence>
<dbReference type="Pfam" id="PF01526">
    <property type="entry name" value="DDE_Tnp_Tn3"/>
    <property type="match status" value="1"/>
</dbReference>
<dbReference type="InterPro" id="IPR002513">
    <property type="entry name" value="Tn3_Tnp_DDE_dom"/>
</dbReference>
<dbReference type="EMBL" id="JAFBXF010000043">
    <property type="protein sequence ID" value="MBM2419961.1"/>
    <property type="molecule type" value="Genomic_DNA"/>
</dbReference>
<keyword evidence="4" id="KW-0233">DNA recombination</keyword>
<evidence type="ECO:0000256" key="2">
    <source>
        <dbReference type="ARBA" id="ARBA00022578"/>
    </source>
</evidence>
<name>A0A9Q2S4G5_9RHOB</name>
<proteinExistence type="inferred from homology"/>
<evidence type="ECO:0000259" key="5">
    <source>
        <dbReference type="Pfam" id="PF01526"/>
    </source>
</evidence>